<evidence type="ECO:0000313" key="9">
    <source>
        <dbReference type="Proteomes" id="UP000603715"/>
    </source>
</evidence>
<feature type="transmembrane region" description="Helical" evidence="5">
    <location>
        <begin position="110"/>
        <end position="130"/>
    </location>
</feature>
<feature type="transmembrane region" description="Helical" evidence="5">
    <location>
        <begin position="85"/>
        <end position="103"/>
    </location>
</feature>
<dbReference type="EMBL" id="JAJJML010000001">
    <property type="protein sequence ID" value="MCC9036871.1"/>
    <property type="molecule type" value="Genomic_DNA"/>
</dbReference>
<organism evidence="8 10">
    <name type="scientific">Chryseobacterium muglaense</name>
    <dbReference type="NCBI Taxonomy" id="2893752"/>
    <lineage>
        <taxon>Bacteria</taxon>
        <taxon>Pseudomonadati</taxon>
        <taxon>Bacteroidota</taxon>
        <taxon>Flavobacteriia</taxon>
        <taxon>Flavobacteriales</taxon>
        <taxon>Weeksellaceae</taxon>
        <taxon>Chryseobacterium group</taxon>
        <taxon>Chryseobacterium</taxon>
    </lineage>
</organism>
<evidence type="ECO:0000256" key="3">
    <source>
        <dbReference type="ARBA" id="ARBA00022989"/>
    </source>
</evidence>
<evidence type="ECO:0000313" key="8">
    <source>
        <dbReference type="EMBL" id="MCC9036871.1"/>
    </source>
</evidence>
<protein>
    <recommendedName>
        <fullName evidence="6">Methylamine utilisation protein MauE domain-containing protein</fullName>
    </recommendedName>
</protein>
<sequence>MFQVQLAQSPMFGQYSNIVSYLTIASESIVVLMLLFKRFRLTGLYASLGLMTAFTAYIYVIINYSDSIPCSCGGVLENMDWNTHLIFNLVCVAASIIGIYGASTFNKNKLPVFIAGVMALPALFIFSMFYPHIDDSKGLFKRNLISPLTQEQKTILLPAHSYYFAGHHGDSIFLGHHKTPLLLSTIVPDFKSVKVDTIRLNNYKYDFISVTINVLYPYFSVSDGKVPVVFEGKLPSLTAYDTGIDRLYFSRLYMLAPHQYVFKTMLVKTKESELGILNTSSKEYLINPDVLQTKSNSVFDTDGNIVIDHEQKHIFYLPLYRSQIISTDFKLENIQRKNTLDSLSHIELETKTLENGQTKLLKSPPEINRAQTVANGKFYNVSRMRGKNESYRDFRKNDIIDVYGASSMRYLHSFYLKNDEKVKIRSILSTKHYLYVLAGNKITRYKYK</sequence>
<dbReference type="GO" id="GO:0030416">
    <property type="term" value="P:methylamine metabolic process"/>
    <property type="evidence" value="ECO:0007669"/>
    <property type="project" value="InterPro"/>
</dbReference>
<evidence type="ECO:0000256" key="1">
    <source>
        <dbReference type="ARBA" id="ARBA00004141"/>
    </source>
</evidence>
<proteinExistence type="predicted"/>
<evidence type="ECO:0000313" key="7">
    <source>
        <dbReference type="EMBL" id="MBD3905404.1"/>
    </source>
</evidence>
<keyword evidence="3 5" id="KW-1133">Transmembrane helix</keyword>
<dbReference type="EMBL" id="JACXXP010000014">
    <property type="protein sequence ID" value="MBD3905404.1"/>
    <property type="molecule type" value="Genomic_DNA"/>
</dbReference>
<keyword evidence="9" id="KW-1185">Reference proteome</keyword>
<keyword evidence="4 5" id="KW-0472">Membrane</keyword>
<name>A0A9Q3V0G5_9FLAO</name>
<dbReference type="Pfam" id="PF07291">
    <property type="entry name" value="MauE"/>
    <property type="match status" value="1"/>
</dbReference>
<comment type="caution">
    <text evidence="8">The sequence shown here is derived from an EMBL/GenBank/DDBJ whole genome shotgun (WGS) entry which is preliminary data.</text>
</comment>
<dbReference type="Proteomes" id="UP001107960">
    <property type="component" value="Unassembled WGS sequence"/>
</dbReference>
<reference evidence="7" key="3">
    <citation type="submission" date="2024-05" db="EMBL/GenBank/DDBJ databases">
        <title>Description of novel Chryseobacterium sp. strain C-2.</title>
        <authorList>
            <person name="Saticioglu I.B."/>
        </authorList>
    </citation>
    <scope>NUCLEOTIDE SEQUENCE</scope>
    <source>
        <strain evidence="7">C-2</strain>
    </source>
</reference>
<dbReference type="AlphaFoldDB" id="A0A9Q3V0G5"/>
<evidence type="ECO:0000256" key="2">
    <source>
        <dbReference type="ARBA" id="ARBA00022692"/>
    </source>
</evidence>
<gene>
    <name evidence="7" type="ORF">IEW27_12505</name>
    <name evidence="8" type="ORF">LNP80_21925</name>
</gene>
<evidence type="ECO:0000259" key="6">
    <source>
        <dbReference type="Pfam" id="PF07291"/>
    </source>
</evidence>
<evidence type="ECO:0000313" key="10">
    <source>
        <dbReference type="Proteomes" id="UP001107960"/>
    </source>
</evidence>
<dbReference type="GO" id="GO:0016020">
    <property type="term" value="C:membrane"/>
    <property type="evidence" value="ECO:0007669"/>
    <property type="project" value="UniProtKB-SubCell"/>
</dbReference>
<accession>A0A9Q3V0G5</accession>
<feature type="transmembrane region" description="Helical" evidence="5">
    <location>
        <begin position="43"/>
        <end position="65"/>
    </location>
</feature>
<evidence type="ECO:0000256" key="5">
    <source>
        <dbReference type="SAM" id="Phobius"/>
    </source>
</evidence>
<keyword evidence="2 5" id="KW-0812">Transmembrane</keyword>
<feature type="domain" description="Methylamine utilisation protein MauE" evidence="6">
    <location>
        <begin position="2"/>
        <end position="100"/>
    </location>
</feature>
<reference evidence="9" key="2">
    <citation type="submission" date="2023-07" db="EMBL/GenBank/DDBJ databases">
        <title>Description of novel Chryseobacterium sp. strain C-2.</title>
        <authorList>
            <person name="Saticioglu I.B."/>
        </authorList>
    </citation>
    <scope>NUCLEOTIDE SEQUENCE [LARGE SCALE GENOMIC DNA]</scope>
    <source>
        <strain evidence="9">C-2</strain>
    </source>
</reference>
<comment type="subcellular location">
    <subcellularLocation>
        <location evidence="1">Membrane</location>
        <topology evidence="1">Multi-pass membrane protein</topology>
    </subcellularLocation>
</comment>
<feature type="transmembrane region" description="Helical" evidence="5">
    <location>
        <begin position="18"/>
        <end position="36"/>
    </location>
</feature>
<dbReference type="InterPro" id="IPR009908">
    <property type="entry name" value="Methylamine_util_MauE"/>
</dbReference>
<reference evidence="8" key="1">
    <citation type="submission" date="2021-11" db="EMBL/GenBank/DDBJ databases">
        <title>Description of novel Chryseobacterium species.</title>
        <authorList>
            <person name="Saticioglu I.B."/>
            <person name="Ay H."/>
            <person name="Altun S."/>
            <person name="Duman M."/>
        </authorList>
    </citation>
    <scope>NUCLEOTIDE SEQUENCE</scope>
    <source>
        <strain evidence="8">C-39</strain>
    </source>
</reference>
<dbReference type="Proteomes" id="UP000603715">
    <property type="component" value="Unassembled WGS sequence"/>
</dbReference>
<evidence type="ECO:0000256" key="4">
    <source>
        <dbReference type="ARBA" id="ARBA00023136"/>
    </source>
</evidence>